<proteinExistence type="inferred from homology"/>
<dbReference type="FunFam" id="3.40.1390.30:FF:000001">
    <property type="entry name" value="GTP cyclohydrolase 1 type 2"/>
    <property type="match status" value="1"/>
</dbReference>
<dbReference type="InterPro" id="IPR036069">
    <property type="entry name" value="DUF34/NIF3_sf"/>
</dbReference>
<dbReference type="GO" id="GO:0005739">
    <property type="term" value="C:mitochondrion"/>
    <property type="evidence" value="ECO:0007669"/>
    <property type="project" value="TreeGrafter"/>
</dbReference>
<gene>
    <name evidence="3" type="ORF">AGERDE_LOCUS2726</name>
</gene>
<dbReference type="PANTHER" id="PTHR13799">
    <property type="entry name" value="NGG1 INTERACTING FACTOR 3"/>
    <property type="match status" value="1"/>
</dbReference>
<dbReference type="Gene3D" id="3.40.1390.30">
    <property type="entry name" value="NIF3 (NGG1p interacting factor 3)-like"/>
    <property type="match status" value="1"/>
</dbReference>
<comment type="similarity">
    <text evidence="1">Belongs to the GTP cyclohydrolase I type 2/NIF3 family.</text>
</comment>
<dbReference type="SUPFAM" id="SSF102705">
    <property type="entry name" value="NIF3 (NGG1p interacting factor 3)-like"/>
    <property type="match status" value="1"/>
</dbReference>
<dbReference type="PANTHER" id="PTHR13799:SF13">
    <property type="entry name" value="NIF3-LIKE PROTEIN 1"/>
    <property type="match status" value="1"/>
</dbReference>
<feature type="binding site" evidence="2">
    <location>
        <position position="238"/>
    </location>
    <ligand>
        <name>a divalent metal cation</name>
        <dbReference type="ChEBI" id="CHEBI:60240"/>
        <label>1</label>
    </ligand>
</feature>
<dbReference type="OrthoDB" id="3345469at2759"/>
<protein>
    <submittedName>
        <fullName evidence="3">5567_t:CDS:1</fullName>
    </submittedName>
</protein>
<dbReference type="NCBIfam" id="TIGR00486">
    <property type="entry name" value="YbgI_SA1388"/>
    <property type="match status" value="1"/>
</dbReference>
<comment type="caution">
    <text evidence="3">The sequence shown here is derived from an EMBL/GenBank/DDBJ whole genome shotgun (WGS) entry which is preliminary data.</text>
</comment>
<sequence>MSFFRRVISALKKIAPLSLAETSWDNVGLLVEPPYPRENASRVFLTIDLTSEVLEEALSDPEVGFIIAYHPPIFRAFKRLTLTDTKQAIVMKCVAKGVGVYSPHSALDSCIGGVNDWLAKGLGSGKTEVINPLENPPPGQEGAGSGRIFTYNQPIHLLNVVERVKSHLRLQHVRVATATKHNSGLIQTVGICAGSAGSSLLSPVRADLYFTGEMSHHEVLAALAHDTSVILCEHTNTERGYLLDVLKPTLQSIVDDSLDEPIEVCVSQLDIDPIKII</sequence>
<evidence type="ECO:0000313" key="3">
    <source>
        <dbReference type="EMBL" id="CAG8470749.1"/>
    </source>
</evidence>
<evidence type="ECO:0000313" key="4">
    <source>
        <dbReference type="Proteomes" id="UP000789831"/>
    </source>
</evidence>
<keyword evidence="2" id="KW-0479">Metal-binding</keyword>
<evidence type="ECO:0000256" key="2">
    <source>
        <dbReference type="PIRSR" id="PIRSR602678-1"/>
    </source>
</evidence>
<accession>A0A9N8W211</accession>
<dbReference type="Proteomes" id="UP000789831">
    <property type="component" value="Unassembled WGS sequence"/>
</dbReference>
<dbReference type="InterPro" id="IPR002678">
    <property type="entry name" value="DUF34/NIF3"/>
</dbReference>
<name>A0A9N8W211_9GLOM</name>
<dbReference type="AlphaFoldDB" id="A0A9N8W211"/>
<evidence type="ECO:0000256" key="1">
    <source>
        <dbReference type="ARBA" id="ARBA00006964"/>
    </source>
</evidence>
<feature type="binding site" evidence="2">
    <location>
        <position position="108"/>
    </location>
    <ligand>
        <name>a divalent metal cation</name>
        <dbReference type="ChEBI" id="CHEBI:60240"/>
        <label>1</label>
    </ligand>
</feature>
<dbReference type="Pfam" id="PF01784">
    <property type="entry name" value="DUF34_NIF3"/>
    <property type="match status" value="1"/>
</dbReference>
<feature type="binding site" evidence="2">
    <location>
        <position position="70"/>
    </location>
    <ligand>
        <name>a divalent metal cation</name>
        <dbReference type="ChEBI" id="CHEBI:60240"/>
        <label>1</label>
    </ligand>
</feature>
<organism evidence="3 4">
    <name type="scientific">Ambispora gerdemannii</name>
    <dbReference type="NCBI Taxonomy" id="144530"/>
    <lineage>
        <taxon>Eukaryota</taxon>
        <taxon>Fungi</taxon>
        <taxon>Fungi incertae sedis</taxon>
        <taxon>Mucoromycota</taxon>
        <taxon>Glomeromycotina</taxon>
        <taxon>Glomeromycetes</taxon>
        <taxon>Archaeosporales</taxon>
        <taxon>Ambisporaceae</taxon>
        <taxon>Ambispora</taxon>
    </lineage>
</organism>
<keyword evidence="4" id="KW-1185">Reference proteome</keyword>
<dbReference type="EMBL" id="CAJVPL010000237">
    <property type="protein sequence ID" value="CAG8470749.1"/>
    <property type="molecule type" value="Genomic_DNA"/>
</dbReference>
<reference evidence="3" key="1">
    <citation type="submission" date="2021-06" db="EMBL/GenBank/DDBJ databases">
        <authorList>
            <person name="Kallberg Y."/>
            <person name="Tangrot J."/>
            <person name="Rosling A."/>
        </authorList>
    </citation>
    <scope>NUCLEOTIDE SEQUENCE</scope>
    <source>
        <strain evidence="3">MT106</strain>
    </source>
</reference>
<dbReference type="GO" id="GO:0046872">
    <property type="term" value="F:metal ion binding"/>
    <property type="evidence" value="ECO:0007669"/>
    <property type="project" value="UniProtKB-KW"/>
</dbReference>
<feature type="binding site" evidence="2">
    <location>
        <position position="234"/>
    </location>
    <ligand>
        <name>a divalent metal cation</name>
        <dbReference type="ChEBI" id="CHEBI:60240"/>
        <label>1</label>
    </ligand>
</feature>